<protein>
    <recommendedName>
        <fullName evidence="10">Factor in the germline alpha</fullName>
    </recommendedName>
    <alternativeName>
        <fullName evidence="11">Transcription factor FIGa</fullName>
    </alternativeName>
</protein>
<evidence type="ECO:0000256" key="9">
    <source>
        <dbReference type="ARBA" id="ARBA00065083"/>
    </source>
</evidence>
<dbReference type="GO" id="GO:0000981">
    <property type="term" value="F:DNA-binding transcription factor activity, RNA polymerase II-specific"/>
    <property type="evidence" value="ECO:0007669"/>
    <property type="project" value="TreeGrafter"/>
</dbReference>
<accession>H3BC83</accession>
<dbReference type="EMBL" id="AFYH01012313">
    <property type="status" value="NOT_ANNOTATED_CDS"/>
    <property type="molecule type" value="Genomic_DNA"/>
</dbReference>
<dbReference type="Pfam" id="PF00010">
    <property type="entry name" value="HLH"/>
    <property type="match status" value="1"/>
</dbReference>
<dbReference type="InParanoid" id="H3BC83"/>
<evidence type="ECO:0000256" key="7">
    <source>
        <dbReference type="ARBA" id="ARBA00023163"/>
    </source>
</evidence>
<name>H3BC83_LATCH</name>
<dbReference type="GO" id="GO:0046983">
    <property type="term" value="F:protein dimerization activity"/>
    <property type="evidence" value="ECO:0007669"/>
    <property type="project" value="InterPro"/>
</dbReference>
<feature type="region of interest" description="Disordered" evidence="12">
    <location>
        <begin position="88"/>
        <end position="120"/>
    </location>
</feature>
<keyword evidence="6" id="KW-0238">DNA-binding</keyword>
<reference evidence="15" key="1">
    <citation type="submission" date="2011-08" db="EMBL/GenBank/DDBJ databases">
        <title>The draft genome of Latimeria chalumnae.</title>
        <authorList>
            <person name="Di Palma F."/>
            <person name="Alfoldi J."/>
            <person name="Johnson J."/>
            <person name="Berlin A."/>
            <person name="Gnerre S."/>
            <person name="Jaffe D."/>
            <person name="MacCallum I."/>
            <person name="Young S."/>
            <person name="Walker B.J."/>
            <person name="Lander E."/>
            <person name="Lindblad-Toh K."/>
        </authorList>
    </citation>
    <scope>NUCLEOTIDE SEQUENCE [LARGE SCALE GENOMIC DNA]</scope>
    <source>
        <strain evidence="15">Wild caught</strain>
    </source>
</reference>
<organism evidence="14 15">
    <name type="scientific">Latimeria chalumnae</name>
    <name type="common">Coelacanth</name>
    <dbReference type="NCBI Taxonomy" id="7897"/>
    <lineage>
        <taxon>Eukaryota</taxon>
        <taxon>Metazoa</taxon>
        <taxon>Chordata</taxon>
        <taxon>Craniata</taxon>
        <taxon>Vertebrata</taxon>
        <taxon>Euteleostomi</taxon>
        <taxon>Coelacanthiformes</taxon>
        <taxon>Coelacanthidae</taxon>
        <taxon>Latimeria</taxon>
    </lineage>
</organism>
<keyword evidence="15" id="KW-1185">Reference proteome</keyword>
<dbReference type="GO" id="GO:0005634">
    <property type="term" value="C:nucleus"/>
    <property type="evidence" value="ECO:0007669"/>
    <property type="project" value="UniProtKB-SubCell"/>
</dbReference>
<keyword evidence="7" id="KW-0804">Transcription</keyword>
<evidence type="ECO:0000256" key="6">
    <source>
        <dbReference type="ARBA" id="ARBA00023125"/>
    </source>
</evidence>
<comment type="subcellular location">
    <subcellularLocation>
        <location evidence="1">Nucleus</location>
    </subcellularLocation>
</comment>
<reference evidence="14" key="2">
    <citation type="submission" date="2025-08" db="UniProtKB">
        <authorList>
            <consortium name="Ensembl"/>
        </authorList>
    </citation>
    <scope>IDENTIFICATION</scope>
</reference>
<dbReference type="CDD" id="cd11422">
    <property type="entry name" value="bHLH_TS_FIGLA"/>
    <property type="match status" value="1"/>
</dbReference>
<sequence length="120" mass="13529">EKVFERRQSANAKERERIRNLNRGFSKLKMLVPLIPRDRKPSKVDTLKAATEYIRLLHDILEDFNSTGNGALPISLINDLSGSVIQPSSSVHIKEEEDIEARPMVSESEMPAYIQSGNVP</sequence>
<dbReference type="GO" id="GO:0000977">
    <property type="term" value="F:RNA polymerase II transcription regulatory region sequence-specific DNA binding"/>
    <property type="evidence" value="ECO:0007669"/>
    <property type="project" value="TreeGrafter"/>
</dbReference>
<keyword evidence="3" id="KW-0221">Differentiation</keyword>
<dbReference type="eggNOG" id="KOG4029">
    <property type="taxonomic scope" value="Eukaryota"/>
</dbReference>
<dbReference type="AlphaFoldDB" id="H3BC83"/>
<reference evidence="14" key="3">
    <citation type="submission" date="2025-09" db="UniProtKB">
        <authorList>
            <consortium name="Ensembl"/>
        </authorList>
    </citation>
    <scope>IDENTIFICATION</scope>
</reference>
<evidence type="ECO:0000256" key="2">
    <source>
        <dbReference type="ARBA" id="ARBA00022473"/>
    </source>
</evidence>
<keyword evidence="2" id="KW-0217">Developmental protein</keyword>
<dbReference type="PANTHER" id="PTHR23349:SF57">
    <property type="entry name" value="FACTOR IN THE GERMLINE ALPHA"/>
    <property type="match status" value="1"/>
</dbReference>
<dbReference type="HOGENOM" id="CLU_2055035_0_0_1"/>
<comment type="subunit">
    <text evidence="9">Heterodimer with TCF3/isoform E12.</text>
</comment>
<dbReference type="InterPro" id="IPR050283">
    <property type="entry name" value="E-box_TF_Regulators"/>
</dbReference>
<evidence type="ECO:0000256" key="5">
    <source>
        <dbReference type="ARBA" id="ARBA00023015"/>
    </source>
</evidence>
<evidence type="ECO:0000313" key="15">
    <source>
        <dbReference type="Proteomes" id="UP000008672"/>
    </source>
</evidence>
<keyword evidence="8" id="KW-0539">Nucleus</keyword>
<dbReference type="InterPro" id="IPR011598">
    <property type="entry name" value="bHLH_dom"/>
</dbReference>
<evidence type="ECO:0000256" key="12">
    <source>
        <dbReference type="SAM" id="MobiDB-lite"/>
    </source>
</evidence>
<proteinExistence type="predicted"/>
<dbReference type="Gene3D" id="4.10.280.10">
    <property type="entry name" value="Helix-loop-helix DNA-binding domain"/>
    <property type="match status" value="1"/>
</dbReference>
<dbReference type="Ensembl" id="ENSLACT00000019642.1">
    <property type="protein sequence ID" value="ENSLACP00000019504.1"/>
    <property type="gene ID" value="ENSLACG00000017151.1"/>
</dbReference>
<evidence type="ECO:0000256" key="4">
    <source>
        <dbReference type="ARBA" id="ARBA00022943"/>
    </source>
</evidence>
<evidence type="ECO:0000259" key="13">
    <source>
        <dbReference type="PROSITE" id="PS50888"/>
    </source>
</evidence>
<evidence type="ECO:0000313" key="14">
    <source>
        <dbReference type="Ensembl" id="ENSLACP00000019504.1"/>
    </source>
</evidence>
<dbReference type="SMART" id="SM00353">
    <property type="entry name" value="HLH"/>
    <property type="match status" value="1"/>
</dbReference>
<keyword evidence="5" id="KW-0805">Transcription regulation</keyword>
<evidence type="ECO:0000256" key="8">
    <source>
        <dbReference type="ARBA" id="ARBA00023242"/>
    </source>
</evidence>
<keyword evidence="4" id="KW-0896">Oogenesis</keyword>
<dbReference type="PROSITE" id="PS50888">
    <property type="entry name" value="BHLH"/>
    <property type="match status" value="1"/>
</dbReference>
<dbReference type="Proteomes" id="UP000008672">
    <property type="component" value="Unassembled WGS sequence"/>
</dbReference>
<dbReference type="FunFam" id="4.10.280.10:FF:000068">
    <property type="entry name" value="factor in the germline alpha"/>
    <property type="match status" value="1"/>
</dbReference>
<evidence type="ECO:0000256" key="10">
    <source>
        <dbReference type="ARBA" id="ARBA00071496"/>
    </source>
</evidence>
<feature type="domain" description="BHLH" evidence="13">
    <location>
        <begin position="5"/>
        <end position="57"/>
    </location>
</feature>
<dbReference type="Bgee" id="ENSLACG00000017151">
    <property type="expression patterns" value="Expressed in pharyngeal gill"/>
</dbReference>
<evidence type="ECO:0000256" key="3">
    <source>
        <dbReference type="ARBA" id="ARBA00022782"/>
    </source>
</evidence>
<dbReference type="GO" id="GO:0048477">
    <property type="term" value="P:oogenesis"/>
    <property type="evidence" value="ECO:0007669"/>
    <property type="project" value="UniProtKB-KW"/>
</dbReference>
<evidence type="ECO:0000256" key="1">
    <source>
        <dbReference type="ARBA" id="ARBA00004123"/>
    </source>
</evidence>
<dbReference type="PANTHER" id="PTHR23349">
    <property type="entry name" value="BASIC HELIX-LOOP-HELIX TRANSCRIPTION FACTOR, TWIST"/>
    <property type="match status" value="1"/>
</dbReference>
<dbReference type="STRING" id="7897.ENSLACP00000019504"/>
<dbReference type="InterPro" id="IPR036638">
    <property type="entry name" value="HLH_DNA-bd_sf"/>
</dbReference>
<evidence type="ECO:0000256" key="11">
    <source>
        <dbReference type="ARBA" id="ARBA00076899"/>
    </source>
</evidence>
<dbReference type="GeneTree" id="ENSGT00440000033552"/>
<dbReference type="SUPFAM" id="SSF47459">
    <property type="entry name" value="HLH, helix-loop-helix DNA-binding domain"/>
    <property type="match status" value="1"/>
</dbReference>